<evidence type="ECO:0000313" key="1">
    <source>
        <dbReference type="EMBL" id="KKN88125.1"/>
    </source>
</evidence>
<protein>
    <submittedName>
        <fullName evidence="1">Uncharacterized protein</fullName>
    </submittedName>
</protein>
<reference evidence="1" key="1">
    <citation type="journal article" date="2015" name="Nature">
        <title>Complex archaea that bridge the gap between prokaryotes and eukaryotes.</title>
        <authorList>
            <person name="Spang A."/>
            <person name="Saw J.H."/>
            <person name="Jorgensen S.L."/>
            <person name="Zaremba-Niedzwiedzka K."/>
            <person name="Martijn J."/>
            <person name="Lind A.E."/>
            <person name="van Eijk R."/>
            <person name="Schleper C."/>
            <person name="Guy L."/>
            <person name="Ettema T.J."/>
        </authorList>
    </citation>
    <scope>NUCLEOTIDE SEQUENCE</scope>
</reference>
<dbReference type="InterPro" id="IPR057116">
    <property type="entry name" value="Pam3_gp32"/>
</dbReference>
<sequence length="122" mass="14069">MNEKKDVITVWIANEAGHPYHKVREKLGDDVLIKPLSLGDINPLRTDRIAWHLGNGIAKFVKETDCLLISGTPIVNALALTMWLQMFPMVRLALWDAKKREYIISTVERENLARILQRHVER</sequence>
<dbReference type="EMBL" id="LAZR01000131">
    <property type="protein sequence ID" value="KKN88125.1"/>
    <property type="molecule type" value="Genomic_DNA"/>
</dbReference>
<comment type="caution">
    <text evidence="1">The sequence shown here is derived from an EMBL/GenBank/DDBJ whole genome shotgun (WGS) entry which is preliminary data.</text>
</comment>
<accession>A0A0F9U4G1</accession>
<name>A0A0F9U4G1_9ZZZZ</name>
<dbReference type="Pfam" id="PF23992">
    <property type="entry name" value="Pam3_gp32"/>
    <property type="match status" value="1"/>
</dbReference>
<organism evidence="1">
    <name type="scientific">marine sediment metagenome</name>
    <dbReference type="NCBI Taxonomy" id="412755"/>
    <lineage>
        <taxon>unclassified sequences</taxon>
        <taxon>metagenomes</taxon>
        <taxon>ecological metagenomes</taxon>
    </lineage>
</organism>
<proteinExistence type="predicted"/>
<gene>
    <name evidence="1" type="ORF">LCGC14_0251970</name>
</gene>
<dbReference type="AlphaFoldDB" id="A0A0F9U4G1"/>